<keyword evidence="6" id="KW-0677">Repeat</keyword>
<dbReference type="AlphaFoldDB" id="A0A9Q0MFT7"/>
<dbReference type="GO" id="GO:0005634">
    <property type="term" value="C:nucleus"/>
    <property type="evidence" value="ECO:0007669"/>
    <property type="project" value="UniProtKB-SubCell"/>
</dbReference>
<dbReference type="SUPFAM" id="SSF57667">
    <property type="entry name" value="beta-beta-alpha zinc fingers"/>
    <property type="match status" value="2"/>
</dbReference>
<feature type="region of interest" description="Disordered" evidence="14">
    <location>
        <begin position="256"/>
        <end position="329"/>
    </location>
</feature>
<feature type="compositionally biased region" description="Polar residues" evidence="14">
    <location>
        <begin position="478"/>
        <end position="489"/>
    </location>
</feature>
<dbReference type="FunFam" id="3.30.160.60:FF:000092">
    <property type="entry name" value="Early growth response protein 3"/>
    <property type="match status" value="1"/>
</dbReference>
<dbReference type="InterPro" id="IPR013087">
    <property type="entry name" value="Znf_C2H2_type"/>
</dbReference>
<evidence type="ECO:0000256" key="2">
    <source>
        <dbReference type="ARBA" id="ARBA00004496"/>
    </source>
</evidence>
<evidence type="ECO:0000256" key="14">
    <source>
        <dbReference type="SAM" id="MobiDB-lite"/>
    </source>
</evidence>
<name>A0A9Q0MFT7_BLOTA</name>
<feature type="region of interest" description="Disordered" evidence="14">
    <location>
        <begin position="357"/>
        <end position="377"/>
    </location>
</feature>
<feature type="compositionally biased region" description="Low complexity" evidence="14">
    <location>
        <begin position="490"/>
        <end position="518"/>
    </location>
</feature>
<evidence type="ECO:0000256" key="10">
    <source>
        <dbReference type="ARBA" id="ARBA00023125"/>
    </source>
</evidence>
<keyword evidence="9" id="KW-0805">Transcription regulation</keyword>
<proteinExistence type="inferred from homology"/>
<evidence type="ECO:0000259" key="15">
    <source>
        <dbReference type="PROSITE" id="PS50157"/>
    </source>
</evidence>
<keyword evidence="4" id="KW-0963">Cytoplasm</keyword>
<organism evidence="16 17">
    <name type="scientific">Blomia tropicalis</name>
    <name type="common">Mite</name>
    <dbReference type="NCBI Taxonomy" id="40697"/>
    <lineage>
        <taxon>Eukaryota</taxon>
        <taxon>Metazoa</taxon>
        <taxon>Ecdysozoa</taxon>
        <taxon>Arthropoda</taxon>
        <taxon>Chelicerata</taxon>
        <taxon>Arachnida</taxon>
        <taxon>Acari</taxon>
        <taxon>Acariformes</taxon>
        <taxon>Sarcoptiformes</taxon>
        <taxon>Astigmata</taxon>
        <taxon>Glycyphagoidea</taxon>
        <taxon>Echimyopodidae</taxon>
        <taxon>Blomia</taxon>
    </lineage>
</organism>
<sequence>MPQCLSPQFESKSPAIVELLNSTAEKCRLEGDKLQHLNQLSDDYESDTETNLNRLLSVNKSFVLAENTNRRINTSELDDFVYLEFFVDTIKPEYASLHSTNVTFTNCVNNFKLSNGINEGPTNSGQVEGPVKSPSSNAMYSNVPQQAAQHPPPTSLAAQTDQTHQLLSSSFRASNVANTSNNNSLSISSIVSSSIANQASQQQHQQGDLSQPWSVEKGIQYAPMLSTLTQQRTHLSASMAPSLSTPSISLHHAHAYHPHHSHHPHHAHQQVPSVQQASMPHQISTATSLTCLGDSQNTPLGPSSTSLSGDYLTTGGSGGGGGGGNESHEINYSTAEILFGPQFTDTFAGKQSHLYSTQTCSAPDGSSNLGSGGGGNLSSLNGSGSSSYVTPTSLIPGSAIGDDLFSRINNPNTFQCTNFQANTQHKYHSSWPYYTSNTPSSIEYSNIGSQLAFKQETLCQSDAYTVTNISESIKTEPSESLSPSNTSADNRSVARSSTSSSANPSTVPGSTPTYTDTTPATLAEYNQSTSKGHEILNQAYQNSPVPLKLLPVKTRKYPNRPSKTPVHERPYACPIDACDRRFSRSDELTRHIRIHTGQKPFQCRICMRSFSRSDHLTTHVRTHTGEKPFSCDLCGRKFARSDEKKRHAKVHLKQKIKQSATIPYNFNYYTMVPIYVQSPLPHLIVSIENRLSPFNVSNNGVYRCRLHNRQR</sequence>
<feature type="compositionally biased region" description="Gly residues" evidence="14">
    <location>
        <begin position="315"/>
        <end position="325"/>
    </location>
</feature>
<keyword evidence="5" id="KW-0479">Metal-binding</keyword>
<comment type="subcellular location">
    <subcellularLocation>
        <location evidence="2">Cytoplasm</location>
    </subcellularLocation>
    <subcellularLocation>
        <location evidence="1">Nucleus</location>
    </subcellularLocation>
</comment>
<dbReference type="OMA" id="ACPIDAC"/>
<dbReference type="EMBL" id="JAPWDV010000001">
    <property type="protein sequence ID" value="KAJ6222785.1"/>
    <property type="molecule type" value="Genomic_DNA"/>
</dbReference>
<keyword evidence="8" id="KW-0862">Zinc</keyword>
<evidence type="ECO:0000256" key="4">
    <source>
        <dbReference type="ARBA" id="ARBA00022490"/>
    </source>
</evidence>
<feature type="region of interest" description="Disordered" evidence="14">
    <location>
        <begin position="473"/>
        <end position="518"/>
    </location>
</feature>
<evidence type="ECO:0000256" key="7">
    <source>
        <dbReference type="ARBA" id="ARBA00022771"/>
    </source>
</evidence>
<protein>
    <recommendedName>
        <fullName evidence="15">C2H2-type domain-containing protein</fullName>
    </recommendedName>
</protein>
<dbReference type="GO" id="GO:0005737">
    <property type="term" value="C:cytoplasm"/>
    <property type="evidence" value="ECO:0007669"/>
    <property type="project" value="UniProtKB-SubCell"/>
</dbReference>
<evidence type="ECO:0000313" key="16">
    <source>
        <dbReference type="EMBL" id="KAJ6222785.1"/>
    </source>
</evidence>
<reference evidence="16" key="1">
    <citation type="submission" date="2022-12" db="EMBL/GenBank/DDBJ databases">
        <title>Genome assemblies of Blomia tropicalis.</title>
        <authorList>
            <person name="Cui Y."/>
        </authorList>
    </citation>
    <scope>NUCLEOTIDE SEQUENCE</scope>
    <source>
        <tissue evidence="16">Adult mites</tissue>
    </source>
</reference>
<feature type="domain" description="C2H2-type" evidence="15">
    <location>
        <begin position="629"/>
        <end position="656"/>
    </location>
</feature>
<feature type="compositionally biased region" description="Low complexity" evidence="14">
    <location>
        <begin position="303"/>
        <end position="314"/>
    </location>
</feature>
<dbReference type="PROSITE" id="PS00028">
    <property type="entry name" value="ZINC_FINGER_C2H2_1"/>
    <property type="match status" value="3"/>
</dbReference>
<comment type="caution">
    <text evidence="16">The sequence shown here is derived from an EMBL/GenBank/DDBJ whole genome shotgun (WGS) entry which is preliminary data.</text>
</comment>
<evidence type="ECO:0000256" key="11">
    <source>
        <dbReference type="ARBA" id="ARBA00023163"/>
    </source>
</evidence>
<evidence type="ECO:0000256" key="13">
    <source>
        <dbReference type="PROSITE-ProRule" id="PRU00042"/>
    </source>
</evidence>
<dbReference type="PANTHER" id="PTHR23235:SF60">
    <property type="entry name" value="STRIPE, ISOFORM D"/>
    <property type="match status" value="1"/>
</dbReference>
<evidence type="ECO:0000256" key="5">
    <source>
        <dbReference type="ARBA" id="ARBA00022723"/>
    </source>
</evidence>
<keyword evidence="7 13" id="KW-0863">Zinc-finger</keyword>
<gene>
    <name evidence="16" type="ORF">RDWZM_001330</name>
</gene>
<evidence type="ECO:0000256" key="8">
    <source>
        <dbReference type="ARBA" id="ARBA00022833"/>
    </source>
</evidence>
<evidence type="ECO:0000256" key="1">
    <source>
        <dbReference type="ARBA" id="ARBA00004123"/>
    </source>
</evidence>
<dbReference type="PANTHER" id="PTHR23235">
    <property type="entry name" value="KRUEPPEL-LIKE TRANSCRIPTION FACTOR"/>
    <property type="match status" value="1"/>
</dbReference>
<evidence type="ECO:0000256" key="6">
    <source>
        <dbReference type="ARBA" id="ARBA00022737"/>
    </source>
</evidence>
<evidence type="ECO:0000313" key="17">
    <source>
        <dbReference type="Proteomes" id="UP001142055"/>
    </source>
</evidence>
<dbReference type="Gene3D" id="3.30.160.60">
    <property type="entry name" value="Classic Zinc Finger"/>
    <property type="match status" value="3"/>
</dbReference>
<dbReference type="GO" id="GO:0008270">
    <property type="term" value="F:zinc ion binding"/>
    <property type="evidence" value="ECO:0007669"/>
    <property type="project" value="UniProtKB-KW"/>
</dbReference>
<dbReference type="InterPro" id="IPR036236">
    <property type="entry name" value="Znf_C2H2_sf"/>
</dbReference>
<dbReference type="GO" id="GO:0000978">
    <property type="term" value="F:RNA polymerase II cis-regulatory region sequence-specific DNA binding"/>
    <property type="evidence" value="ECO:0007669"/>
    <property type="project" value="TreeGrafter"/>
</dbReference>
<keyword evidence="11" id="KW-0804">Transcription</keyword>
<dbReference type="PROSITE" id="PS50157">
    <property type="entry name" value="ZINC_FINGER_C2H2_2"/>
    <property type="match status" value="3"/>
</dbReference>
<keyword evidence="17" id="KW-1185">Reference proteome</keyword>
<evidence type="ECO:0000256" key="3">
    <source>
        <dbReference type="ARBA" id="ARBA00005682"/>
    </source>
</evidence>
<dbReference type="GO" id="GO:0000981">
    <property type="term" value="F:DNA-binding transcription factor activity, RNA polymerase II-specific"/>
    <property type="evidence" value="ECO:0007669"/>
    <property type="project" value="TreeGrafter"/>
</dbReference>
<feature type="compositionally biased region" description="Low complexity" evidence="14">
    <location>
        <begin position="269"/>
        <end position="278"/>
    </location>
</feature>
<feature type="compositionally biased region" description="Polar residues" evidence="14">
    <location>
        <begin position="279"/>
        <end position="302"/>
    </location>
</feature>
<dbReference type="Proteomes" id="UP001142055">
    <property type="component" value="Chromosome 1"/>
</dbReference>
<feature type="region of interest" description="Disordered" evidence="14">
    <location>
        <begin position="117"/>
        <end position="164"/>
    </location>
</feature>
<accession>A0A9Q0MFT7</accession>
<feature type="domain" description="C2H2-type" evidence="15">
    <location>
        <begin position="601"/>
        <end position="628"/>
    </location>
</feature>
<dbReference type="Pfam" id="PF00096">
    <property type="entry name" value="zf-C2H2"/>
    <property type="match status" value="2"/>
</dbReference>
<evidence type="ECO:0000256" key="9">
    <source>
        <dbReference type="ARBA" id="ARBA00023015"/>
    </source>
</evidence>
<keyword evidence="12" id="KW-0539">Nucleus</keyword>
<feature type="compositionally biased region" description="Basic residues" evidence="14">
    <location>
        <begin position="256"/>
        <end position="268"/>
    </location>
</feature>
<evidence type="ECO:0000256" key="12">
    <source>
        <dbReference type="ARBA" id="ARBA00023242"/>
    </source>
</evidence>
<dbReference type="SMART" id="SM00355">
    <property type="entry name" value="ZnF_C2H2"/>
    <property type="match status" value="3"/>
</dbReference>
<feature type="domain" description="C2H2-type" evidence="15">
    <location>
        <begin position="571"/>
        <end position="600"/>
    </location>
</feature>
<feature type="compositionally biased region" description="Polar residues" evidence="14">
    <location>
        <begin position="133"/>
        <end position="148"/>
    </location>
</feature>
<feature type="compositionally biased region" description="Polar residues" evidence="14">
    <location>
        <begin position="117"/>
        <end position="126"/>
    </location>
</feature>
<comment type="similarity">
    <text evidence="3">Belongs to the EGR C2H2-type zinc-finger protein family.</text>
</comment>
<keyword evidence="10" id="KW-0238">DNA-binding</keyword>